<gene>
    <name evidence="7" type="ORF">F0Q34_20970</name>
</gene>
<keyword evidence="3 4" id="KW-0408">Iron</keyword>
<name>A0A5B2T9H6_9PROT</name>
<evidence type="ECO:0000313" key="8">
    <source>
        <dbReference type="Proteomes" id="UP000322110"/>
    </source>
</evidence>
<keyword evidence="2 4" id="KW-0479">Metal-binding</keyword>
<feature type="domain" description="Cytochrome c" evidence="6">
    <location>
        <begin position="64"/>
        <end position="142"/>
    </location>
</feature>
<dbReference type="PROSITE" id="PS51007">
    <property type="entry name" value="CYTC"/>
    <property type="match status" value="1"/>
</dbReference>
<dbReference type="PROSITE" id="PS51257">
    <property type="entry name" value="PROKAR_LIPOPROTEIN"/>
    <property type="match status" value="1"/>
</dbReference>
<dbReference type="GO" id="GO:0009055">
    <property type="term" value="F:electron transfer activity"/>
    <property type="evidence" value="ECO:0007669"/>
    <property type="project" value="InterPro"/>
</dbReference>
<dbReference type="AlphaFoldDB" id="A0A5B2T9H6"/>
<evidence type="ECO:0000256" key="3">
    <source>
        <dbReference type="ARBA" id="ARBA00023004"/>
    </source>
</evidence>
<dbReference type="InterPro" id="IPR036909">
    <property type="entry name" value="Cyt_c-like_dom_sf"/>
</dbReference>
<organism evidence="7 8">
    <name type="scientific">Teichococcus oryzae</name>
    <dbReference type="NCBI Taxonomy" id="1608942"/>
    <lineage>
        <taxon>Bacteria</taxon>
        <taxon>Pseudomonadati</taxon>
        <taxon>Pseudomonadota</taxon>
        <taxon>Alphaproteobacteria</taxon>
        <taxon>Acetobacterales</taxon>
        <taxon>Roseomonadaceae</taxon>
        <taxon>Roseomonas</taxon>
    </lineage>
</organism>
<sequence length="178" mass="19219">MASRFALLAFLALLAGCKREEREARLAPPIAEAQGAVLVMPNGISGRPHDVIAAQGDAFRNNAYQLSQGKRLFEWFNCQGCHADGGGASGPALMNGWWRYGPDPVSIFLSIRDGRPNGMPPYRDKLTTEQIWQLTGYLQTLGASTASLASTSRNDAMHSRPAENRAPAQAGHTTRPSP</sequence>
<comment type="caution">
    <text evidence="7">The sequence shown here is derived from an EMBL/GenBank/DDBJ whole genome shotgun (WGS) entry which is preliminary data.</text>
</comment>
<dbReference type="EMBL" id="VUKA01000040">
    <property type="protein sequence ID" value="KAA2211272.1"/>
    <property type="molecule type" value="Genomic_DNA"/>
</dbReference>
<evidence type="ECO:0000256" key="1">
    <source>
        <dbReference type="ARBA" id="ARBA00022617"/>
    </source>
</evidence>
<dbReference type="GO" id="GO:0046872">
    <property type="term" value="F:metal ion binding"/>
    <property type="evidence" value="ECO:0007669"/>
    <property type="project" value="UniProtKB-KW"/>
</dbReference>
<evidence type="ECO:0000256" key="2">
    <source>
        <dbReference type="ARBA" id="ARBA00022723"/>
    </source>
</evidence>
<proteinExistence type="predicted"/>
<keyword evidence="8" id="KW-1185">Reference proteome</keyword>
<reference evidence="7 8" key="1">
    <citation type="journal article" date="2015" name="Int. J. Syst. Evol. Microbiol.">
        <title>Roseomonas oryzae sp. nov., isolated from paddy rhizosphere soil.</title>
        <authorList>
            <person name="Ramaprasad E.V."/>
            <person name="Sasikala Ch."/>
            <person name="Ramana Ch.V."/>
        </authorList>
    </citation>
    <scope>NUCLEOTIDE SEQUENCE [LARGE SCALE GENOMIC DNA]</scope>
    <source>
        <strain evidence="7 8">KCTC 42542</strain>
    </source>
</reference>
<dbReference type="Pfam" id="PF13442">
    <property type="entry name" value="Cytochrome_CBB3"/>
    <property type="match status" value="1"/>
</dbReference>
<dbReference type="SUPFAM" id="SSF46626">
    <property type="entry name" value="Cytochrome c"/>
    <property type="match status" value="1"/>
</dbReference>
<evidence type="ECO:0000259" key="6">
    <source>
        <dbReference type="PROSITE" id="PS51007"/>
    </source>
</evidence>
<evidence type="ECO:0000313" key="7">
    <source>
        <dbReference type="EMBL" id="KAA2211272.1"/>
    </source>
</evidence>
<dbReference type="OrthoDB" id="9779283at2"/>
<dbReference type="GO" id="GO:0020037">
    <property type="term" value="F:heme binding"/>
    <property type="evidence" value="ECO:0007669"/>
    <property type="project" value="InterPro"/>
</dbReference>
<accession>A0A5B2T9H6</accession>
<dbReference type="Proteomes" id="UP000322110">
    <property type="component" value="Unassembled WGS sequence"/>
</dbReference>
<dbReference type="Gene3D" id="1.10.760.10">
    <property type="entry name" value="Cytochrome c-like domain"/>
    <property type="match status" value="1"/>
</dbReference>
<evidence type="ECO:0000256" key="4">
    <source>
        <dbReference type="PROSITE-ProRule" id="PRU00433"/>
    </source>
</evidence>
<feature type="region of interest" description="Disordered" evidence="5">
    <location>
        <begin position="149"/>
        <end position="178"/>
    </location>
</feature>
<protein>
    <submittedName>
        <fullName evidence="7">C-type cytochrome</fullName>
    </submittedName>
</protein>
<dbReference type="InterPro" id="IPR009056">
    <property type="entry name" value="Cyt_c-like_dom"/>
</dbReference>
<evidence type="ECO:0000256" key="5">
    <source>
        <dbReference type="SAM" id="MobiDB-lite"/>
    </source>
</evidence>
<keyword evidence="1 4" id="KW-0349">Heme</keyword>